<evidence type="ECO:0000313" key="3">
    <source>
        <dbReference type="Proteomes" id="UP001169491"/>
    </source>
</evidence>
<comment type="caution">
    <text evidence="1">The sequence shown here is derived from an EMBL/GenBank/DDBJ whole genome shotgun (WGS) entry which is preliminary data.</text>
</comment>
<protein>
    <submittedName>
        <fullName evidence="1">Uncharacterized protein</fullName>
    </submittedName>
</protein>
<reference evidence="3 4" key="1">
    <citation type="submission" date="2021-03" db="EMBL/GenBank/DDBJ databases">
        <title>Pseudidiomarina terrestris, a new bacterium isolated from saline soil.</title>
        <authorList>
            <person name="Galisteo C."/>
            <person name="De La Haba R."/>
            <person name="Sanchez-Porro C."/>
            <person name="Ventosa A."/>
        </authorList>
    </citation>
    <scope>NUCLEOTIDE SEQUENCE [LARGE SCALE GENOMIC DNA]</scope>
    <source>
        <strain evidence="1 4">1APP75-32.1</strain>
        <strain evidence="3">1APR75-15</strain>
        <strain evidence="2">1ASR75-15</strain>
    </source>
</reference>
<evidence type="ECO:0000313" key="2">
    <source>
        <dbReference type="EMBL" id="MDN7128699.1"/>
    </source>
</evidence>
<dbReference type="EMBL" id="JAGGJB010000001">
    <property type="protein sequence ID" value="MDN7123577.1"/>
    <property type="molecule type" value="Genomic_DNA"/>
</dbReference>
<dbReference type="Proteomes" id="UP001169491">
    <property type="component" value="Unassembled WGS sequence"/>
</dbReference>
<organism evidence="1 4">
    <name type="scientific">Pseudidiomarina terrestris</name>
    <dbReference type="NCBI Taxonomy" id="2820060"/>
    <lineage>
        <taxon>Bacteria</taxon>
        <taxon>Pseudomonadati</taxon>
        <taxon>Pseudomonadota</taxon>
        <taxon>Gammaproteobacteria</taxon>
        <taxon>Alteromonadales</taxon>
        <taxon>Idiomarinaceae</taxon>
        <taxon>Pseudidiomarina</taxon>
    </lineage>
</organism>
<sequence>MPWRWCGLPSSVWGVDPEQKKLLRLDSFTPLQLAQPSFIFLTPWLVFARFERVHFGNSKVAPRWWCCCVFWTDRQAFARCRRLFLAWREH</sequence>
<dbReference type="RefSeq" id="WP_301773879.1">
    <property type="nucleotide sequence ID" value="NZ_JAGGJB010000001.1"/>
</dbReference>
<evidence type="ECO:0000313" key="1">
    <source>
        <dbReference type="EMBL" id="MDN7123577.1"/>
    </source>
</evidence>
<evidence type="ECO:0000313" key="4">
    <source>
        <dbReference type="Proteomes" id="UP001169492"/>
    </source>
</evidence>
<dbReference type="EMBL" id="JAGGJC010000001">
    <property type="protein sequence ID" value="MDN7128699.1"/>
    <property type="molecule type" value="Genomic_DNA"/>
</dbReference>
<accession>A0AAW7QTT5</accession>
<keyword evidence="3" id="KW-1185">Reference proteome</keyword>
<proteinExistence type="predicted"/>
<name>A0AAW7QTT5_9GAMM</name>
<dbReference type="AlphaFoldDB" id="A0AAW7QTT5"/>
<gene>
    <name evidence="1" type="ORF">J6I90_01655</name>
    <name evidence="2" type="ORF">J6I92_02255</name>
</gene>
<dbReference type="Proteomes" id="UP001169492">
    <property type="component" value="Unassembled WGS sequence"/>
</dbReference>